<organism evidence="9">
    <name type="scientific">Accumulibacter regalis</name>
    <dbReference type="NCBI Taxonomy" id="522306"/>
    <lineage>
        <taxon>Bacteria</taxon>
        <taxon>Pseudomonadati</taxon>
        <taxon>Pseudomonadota</taxon>
        <taxon>Betaproteobacteria</taxon>
        <taxon>Candidatus Accumulibacter</taxon>
    </lineage>
</organism>
<dbReference type="InterPro" id="IPR036398">
    <property type="entry name" value="CA_dom_sf"/>
</dbReference>
<sequence length="223" mass="24601" precursor="true">MKHLVLLLLAAVLSAAHAWASTCETGRQQSPIDITAPTRQKLPPLTFDYRASPLKIADDGHTVRVRFGNGNQLYIGTQRYALQQFHFHTPSGDRIAGEEFPMAAHLLHKSPSGQLLAVVVLFRLGAENPLLAALLPLIPARADGDHAPPGIMVDVSRLLPTSRRYYRYPGSLTSPPCTEGVDWIVLKQALELSAGQLARYRERFADNARPVQPLNQRVVMESL</sequence>
<dbReference type="PANTHER" id="PTHR18952:SF265">
    <property type="entry name" value="CARBONIC ANHYDRASE"/>
    <property type="match status" value="1"/>
</dbReference>
<evidence type="ECO:0000256" key="2">
    <source>
        <dbReference type="ARBA" id="ARBA00012925"/>
    </source>
</evidence>
<dbReference type="HOGENOM" id="CLU_039326_0_2_4"/>
<dbReference type="PROSITE" id="PS51144">
    <property type="entry name" value="ALPHA_CA_2"/>
    <property type="match status" value="1"/>
</dbReference>
<evidence type="ECO:0000256" key="7">
    <source>
        <dbReference type="SAM" id="SignalP"/>
    </source>
</evidence>
<dbReference type="EC" id="4.2.1.1" evidence="2"/>
<dbReference type="Gene3D" id="3.10.200.10">
    <property type="entry name" value="Alpha carbonic anhydrase"/>
    <property type="match status" value="1"/>
</dbReference>
<dbReference type="GO" id="GO:0004089">
    <property type="term" value="F:carbonate dehydratase activity"/>
    <property type="evidence" value="ECO:0007669"/>
    <property type="project" value="UniProtKB-EC"/>
</dbReference>
<dbReference type="InterPro" id="IPR023561">
    <property type="entry name" value="Carbonic_anhydrase_a-class"/>
</dbReference>
<gene>
    <name evidence="9" type="ordered locus">CAP2UW1_1398</name>
</gene>
<evidence type="ECO:0000256" key="6">
    <source>
        <dbReference type="ARBA" id="ARBA00048348"/>
    </source>
</evidence>
<keyword evidence="5 9" id="KW-0456">Lyase</keyword>
<dbReference type="SUPFAM" id="SSF51069">
    <property type="entry name" value="Carbonic anhydrase"/>
    <property type="match status" value="1"/>
</dbReference>
<evidence type="ECO:0000259" key="8">
    <source>
        <dbReference type="PROSITE" id="PS51144"/>
    </source>
</evidence>
<dbReference type="CDD" id="cd03124">
    <property type="entry name" value="alpha_CA_prokaryotic_like"/>
    <property type="match status" value="1"/>
</dbReference>
<evidence type="ECO:0000256" key="3">
    <source>
        <dbReference type="ARBA" id="ARBA00022723"/>
    </source>
</evidence>
<dbReference type="Pfam" id="PF00194">
    <property type="entry name" value="Carb_anhydrase"/>
    <property type="match status" value="1"/>
</dbReference>
<comment type="similarity">
    <text evidence="1">Belongs to the alpha-carbonic anhydrase family.</text>
</comment>
<dbReference type="eggNOG" id="COG3338">
    <property type="taxonomic scope" value="Bacteria"/>
</dbReference>
<reference evidence="9" key="2">
    <citation type="submission" date="2009-09" db="EMBL/GenBank/DDBJ databases">
        <title>Complete sequence of chromosome of Candidatus Accumulibacter phosphatis clade IIA str. UW-1.</title>
        <authorList>
            <consortium name="US DOE Joint Genome Institute"/>
            <person name="Martin H.G."/>
            <person name="Ivanova N."/>
            <person name="Kunin V."/>
            <person name="Warnecke F."/>
            <person name="Barry K."/>
            <person name="He S."/>
            <person name="Salamov A."/>
            <person name="Szeto E."/>
            <person name="Dalin E."/>
            <person name="Pangilinan J.L."/>
            <person name="Lapidus A."/>
            <person name="Lowry S."/>
            <person name="Kyrpides N.C."/>
            <person name="McMahon K.D."/>
            <person name="Hugenholtz P."/>
        </authorList>
    </citation>
    <scope>NUCLEOTIDE SEQUENCE [LARGE SCALE GENOMIC DNA]</scope>
    <source>
        <strain evidence="9">UW-1</strain>
    </source>
</reference>
<keyword evidence="7" id="KW-0732">Signal</keyword>
<evidence type="ECO:0000256" key="5">
    <source>
        <dbReference type="ARBA" id="ARBA00023239"/>
    </source>
</evidence>
<dbReference type="PANTHER" id="PTHR18952">
    <property type="entry name" value="CARBONIC ANHYDRASE"/>
    <property type="match status" value="1"/>
</dbReference>
<evidence type="ECO:0000313" key="9">
    <source>
        <dbReference type="EMBL" id="ACV34722.1"/>
    </source>
</evidence>
<keyword evidence="3" id="KW-0479">Metal-binding</keyword>
<feature type="chain" id="PRO_5002982975" description="carbonic anhydrase" evidence="7">
    <location>
        <begin position="21"/>
        <end position="223"/>
    </location>
</feature>
<dbReference type="KEGG" id="app:CAP2UW1_1398"/>
<comment type="catalytic activity">
    <reaction evidence="6">
        <text>hydrogencarbonate + H(+) = CO2 + H2O</text>
        <dbReference type="Rhea" id="RHEA:10748"/>
        <dbReference type="ChEBI" id="CHEBI:15377"/>
        <dbReference type="ChEBI" id="CHEBI:15378"/>
        <dbReference type="ChEBI" id="CHEBI:16526"/>
        <dbReference type="ChEBI" id="CHEBI:17544"/>
        <dbReference type="EC" id="4.2.1.1"/>
    </reaction>
</comment>
<dbReference type="InterPro" id="IPR041891">
    <property type="entry name" value="Alpha_CA_prokaryot-like"/>
</dbReference>
<evidence type="ECO:0000256" key="1">
    <source>
        <dbReference type="ARBA" id="ARBA00010718"/>
    </source>
</evidence>
<proteinExistence type="inferred from homology"/>
<name>C7RSX9_ACCRE</name>
<dbReference type="STRING" id="522306.CAP2UW1_1398"/>
<reference evidence="9" key="1">
    <citation type="submission" date="2009-08" db="EMBL/GenBank/DDBJ databases">
        <authorList>
            <consortium name="US DOE Joint Genome Institute"/>
            <person name="Lucas S."/>
            <person name="Copeland A."/>
            <person name="Lapidus A."/>
            <person name="Glavina del Rio T."/>
            <person name="Dalin E."/>
            <person name="Tice H."/>
            <person name="Bruce D."/>
            <person name="Barry K."/>
            <person name="Pitluck S."/>
            <person name="Lowry S."/>
            <person name="Larimer F."/>
            <person name="Land M."/>
            <person name="Hauser L."/>
            <person name="Kyrpides N."/>
            <person name="Ivanova N."/>
            <person name="McMahon K.D."/>
            <person name="Hugenholtz P."/>
        </authorList>
    </citation>
    <scope>NUCLEOTIDE SEQUENCE</scope>
    <source>
        <strain evidence="9">UW-1</strain>
    </source>
</reference>
<dbReference type="AlphaFoldDB" id="C7RSX9"/>
<feature type="domain" description="Alpha-carbonic anhydrase" evidence="8">
    <location>
        <begin position="1"/>
        <end position="223"/>
    </location>
</feature>
<dbReference type="EMBL" id="CP001715">
    <property type="protein sequence ID" value="ACV34722.1"/>
    <property type="molecule type" value="Genomic_DNA"/>
</dbReference>
<evidence type="ECO:0000256" key="4">
    <source>
        <dbReference type="ARBA" id="ARBA00022833"/>
    </source>
</evidence>
<accession>C7RSX9</accession>
<feature type="signal peptide" evidence="7">
    <location>
        <begin position="1"/>
        <end position="20"/>
    </location>
</feature>
<dbReference type="SMART" id="SM01057">
    <property type="entry name" value="Carb_anhydrase"/>
    <property type="match status" value="1"/>
</dbReference>
<dbReference type="OrthoDB" id="5327615at2"/>
<protein>
    <recommendedName>
        <fullName evidence="2">carbonic anhydrase</fullName>
        <ecNumber evidence="2">4.2.1.1</ecNumber>
    </recommendedName>
</protein>
<dbReference type="InterPro" id="IPR001148">
    <property type="entry name" value="CA_dom"/>
</dbReference>
<dbReference type="GO" id="GO:0008270">
    <property type="term" value="F:zinc ion binding"/>
    <property type="evidence" value="ECO:0007669"/>
    <property type="project" value="InterPro"/>
</dbReference>
<keyword evidence="4" id="KW-0862">Zinc</keyword>